<dbReference type="EMBL" id="CP011339">
    <property type="protein sequence ID" value="AKV71223.1"/>
    <property type="molecule type" value="Genomic_DNA"/>
</dbReference>
<name>A0A0K1SB07_9CHRO</name>
<sequence>MAGTATEQLVGLGKPAITIAGSGPQFTPHFAKLQQRLLGCSILLGDSADSVATS</sequence>
<proteinExistence type="predicted"/>
<evidence type="ECO:0000313" key="2">
    <source>
        <dbReference type="Proteomes" id="UP000068167"/>
    </source>
</evidence>
<dbReference type="PANTHER" id="PTHR39517:SF1">
    <property type="entry name" value="LIPID-A-DISACCHARIDE SYNTHASE"/>
    <property type="match status" value="1"/>
</dbReference>
<keyword evidence="2" id="KW-1185">Reference proteome</keyword>
<gene>
    <name evidence="1" type="ORF">VL20_6511</name>
</gene>
<dbReference type="PANTHER" id="PTHR39517">
    <property type="entry name" value="SLL0192 PROTEIN"/>
    <property type="match status" value="1"/>
</dbReference>
<reference evidence="1 2" key="1">
    <citation type="journal article" date="2016" name="Stand. Genomic Sci.">
        <title>Complete genome sequence and genomic characterization of Microcystis panniformis FACHB 1757 by third-generation sequencing.</title>
        <authorList>
            <person name="Zhang J.Y."/>
            <person name="Guan R."/>
            <person name="Zhang H.J."/>
            <person name="Li H."/>
            <person name="Xiao P."/>
            <person name="Yu G.L."/>
            <person name="Du L."/>
            <person name="Cao D.M."/>
            <person name="Zhu B.C."/>
            <person name="Li R.H."/>
            <person name="Lu Z.H."/>
        </authorList>
    </citation>
    <scope>NUCLEOTIDE SEQUENCE [LARGE SCALE GENOMIC DNA]</scope>
    <source>
        <strain evidence="1 2">FACHB-1757</strain>
    </source>
</reference>
<organism evidence="1 2">
    <name type="scientific">Microcystis panniformis FACHB-1757</name>
    <dbReference type="NCBI Taxonomy" id="1638788"/>
    <lineage>
        <taxon>Bacteria</taxon>
        <taxon>Bacillati</taxon>
        <taxon>Cyanobacteriota</taxon>
        <taxon>Cyanophyceae</taxon>
        <taxon>Oscillatoriophycideae</taxon>
        <taxon>Chroococcales</taxon>
        <taxon>Microcystaceae</taxon>
        <taxon>Microcystis</taxon>
    </lineage>
</organism>
<accession>A0A0K1SB07</accession>
<evidence type="ECO:0000313" key="1">
    <source>
        <dbReference type="EMBL" id="AKV71223.1"/>
    </source>
</evidence>
<protein>
    <submittedName>
        <fullName evidence="1">Uncharacterized protein</fullName>
    </submittedName>
</protein>
<dbReference type="AlphaFoldDB" id="A0A0K1SB07"/>
<dbReference type="InterPro" id="IPR019994">
    <property type="entry name" value="Lipid-A-disac_synthase-rel_put"/>
</dbReference>
<dbReference type="KEGG" id="mpk:VL20_6511"/>
<dbReference type="PATRIC" id="fig|1638788.3.peg.6536"/>
<dbReference type="Proteomes" id="UP000068167">
    <property type="component" value="Chromosome"/>
</dbReference>